<keyword evidence="4" id="KW-0156">Chromatin regulator</keyword>
<dbReference type="InterPro" id="IPR037138">
    <property type="entry name" value="His_deacetylse_dom_sf"/>
</dbReference>
<dbReference type="Gene3D" id="3.40.800.20">
    <property type="entry name" value="Histone deacetylase domain"/>
    <property type="match status" value="1"/>
</dbReference>
<dbReference type="EC" id="3.5.1.98" evidence="2"/>
<protein>
    <recommendedName>
        <fullName evidence="2">histone deacetylase</fullName>
        <ecNumber evidence="2">3.5.1.98</ecNumber>
    </recommendedName>
</protein>
<dbReference type="PRINTS" id="PR01271">
    <property type="entry name" value="HISDACETLASE"/>
</dbReference>
<dbReference type="PANTHER" id="PTHR10625:SF10">
    <property type="entry name" value="HISTONE DEACETYLASE HDAC1"/>
    <property type="match status" value="1"/>
</dbReference>
<dbReference type="SUPFAM" id="SSF52768">
    <property type="entry name" value="Arginase/deacetylase"/>
    <property type="match status" value="1"/>
</dbReference>
<evidence type="ECO:0000256" key="4">
    <source>
        <dbReference type="ARBA" id="ARBA00022853"/>
    </source>
</evidence>
<feature type="non-terminal residue" evidence="6">
    <location>
        <position position="1"/>
    </location>
</feature>
<evidence type="ECO:0000256" key="3">
    <source>
        <dbReference type="ARBA" id="ARBA00022801"/>
    </source>
</evidence>
<keyword evidence="7" id="KW-1185">Reference proteome</keyword>
<organism evidence="6 7">
    <name type="scientific">Bonamia ostreae</name>
    <dbReference type="NCBI Taxonomy" id="126728"/>
    <lineage>
        <taxon>Eukaryota</taxon>
        <taxon>Sar</taxon>
        <taxon>Rhizaria</taxon>
        <taxon>Endomyxa</taxon>
        <taxon>Ascetosporea</taxon>
        <taxon>Haplosporida</taxon>
        <taxon>Bonamia</taxon>
    </lineage>
</organism>
<dbReference type="GO" id="GO:0141221">
    <property type="term" value="F:histone deacetylase activity, hydrolytic mechanism"/>
    <property type="evidence" value="ECO:0007669"/>
    <property type="project" value="UniProtKB-EC"/>
</dbReference>
<dbReference type="InterPro" id="IPR023801">
    <property type="entry name" value="His_deacetylse_dom"/>
</dbReference>
<feature type="domain" description="Histone deacetylase" evidence="5">
    <location>
        <begin position="5"/>
        <end position="227"/>
    </location>
</feature>
<dbReference type="CDD" id="cd09991">
    <property type="entry name" value="HDAC_classI"/>
    <property type="match status" value="1"/>
</dbReference>
<dbReference type="PRINTS" id="PR01270">
    <property type="entry name" value="HDASUPER"/>
</dbReference>
<accession>A0ABV2AIZ4</accession>
<keyword evidence="3 6" id="KW-0378">Hydrolase</keyword>
<evidence type="ECO:0000313" key="6">
    <source>
        <dbReference type="EMBL" id="MES1919635.1"/>
    </source>
</evidence>
<evidence type="ECO:0000256" key="2">
    <source>
        <dbReference type="ARBA" id="ARBA00012111"/>
    </source>
</evidence>
<dbReference type="InterPro" id="IPR023696">
    <property type="entry name" value="Ureohydrolase_dom_sf"/>
</dbReference>
<dbReference type="Pfam" id="PF00850">
    <property type="entry name" value="Hist_deacetyl"/>
    <property type="match status" value="1"/>
</dbReference>
<reference evidence="6 7" key="1">
    <citation type="journal article" date="2024" name="BMC Biol.">
        <title>Comparative genomics of Ascetosporea gives new insight into the evolutionary basis for animal parasitism in Rhizaria.</title>
        <authorList>
            <person name="Hiltunen Thoren M."/>
            <person name="Onut-Brannstrom I."/>
            <person name="Alfjorden A."/>
            <person name="Peckova H."/>
            <person name="Swords F."/>
            <person name="Hooper C."/>
            <person name="Holzer A.S."/>
            <person name="Bass D."/>
            <person name="Burki F."/>
        </authorList>
    </citation>
    <scope>NUCLEOTIDE SEQUENCE [LARGE SCALE GENOMIC DNA]</scope>
    <source>
        <strain evidence="6">20-A016</strain>
    </source>
</reference>
<comment type="caution">
    <text evidence="6">The sequence shown here is derived from an EMBL/GenBank/DDBJ whole genome shotgun (WGS) entry which is preliminary data.</text>
</comment>
<evidence type="ECO:0000313" key="7">
    <source>
        <dbReference type="Proteomes" id="UP001439008"/>
    </source>
</evidence>
<proteinExistence type="inferred from homology"/>
<dbReference type="Proteomes" id="UP001439008">
    <property type="component" value="Unassembled WGS sequence"/>
</dbReference>
<evidence type="ECO:0000259" key="5">
    <source>
        <dbReference type="Pfam" id="PF00850"/>
    </source>
</evidence>
<gene>
    <name evidence="6" type="primary">HDAC1</name>
    <name evidence="6" type="ORF">MHBO_001431</name>
</gene>
<dbReference type="InterPro" id="IPR003084">
    <property type="entry name" value="HDAC_I/II"/>
</dbReference>
<sequence>KNKTEESDCPIFDGFFRFNQRSAGASVGAAQHLIAENADVAINWGGGFHHAKKMEASGFCYVNDIVLAILQLLQKHQRVLYVDIDVHHGDGVEEAFYASDRVLTLSFHKGGNFFPGTGKLEDIGTGMGKNFSLNCPLHEGMDDDTFFAFFKPIFDRSMAVFRPGAVVLQCGADSLTQDRLGCFNLTPKGHGRCVSHVVSQALPTLVVGGGGYTVKNVARCWTYETSVCAGIQINNDIPYNNYYEKFAPDFRLHIEEDNSENFNTESYLKDTQKAVFEVLRKIEIAPSVPIGTSINMNQNGSELNFLDKNGGKLLLRKQNENEFYGKKPFNNLLSRNLYDGNDVSVT</sequence>
<dbReference type="EMBL" id="JBDODL010000348">
    <property type="protein sequence ID" value="MES1919635.1"/>
    <property type="molecule type" value="Genomic_DNA"/>
</dbReference>
<evidence type="ECO:0000256" key="1">
    <source>
        <dbReference type="ARBA" id="ARBA00006457"/>
    </source>
</evidence>
<dbReference type="InterPro" id="IPR000286">
    <property type="entry name" value="HDACs"/>
</dbReference>
<comment type="similarity">
    <text evidence="1">Belongs to the histone deacetylase family. HD type 1 subfamily.</text>
</comment>
<name>A0ABV2AIZ4_9EUKA</name>
<dbReference type="PANTHER" id="PTHR10625">
    <property type="entry name" value="HISTONE DEACETYLASE HDAC1-RELATED"/>
    <property type="match status" value="1"/>
</dbReference>
<dbReference type="PIRSF" id="PIRSF037913">
    <property type="entry name" value="His_deacetylse_1"/>
    <property type="match status" value="1"/>
</dbReference>